<evidence type="ECO:0000313" key="3">
    <source>
        <dbReference type="Proteomes" id="UP000199138"/>
    </source>
</evidence>
<keyword evidence="3" id="KW-1185">Reference proteome</keyword>
<organism evidence="2 3">
    <name type="scientific">Pustulibacterium marinum</name>
    <dbReference type="NCBI Taxonomy" id="1224947"/>
    <lineage>
        <taxon>Bacteria</taxon>
        <taxon>Pseudomonadati</taxon>
        <taxon>Bacteroidota</taxon>
        <taxon>Flavobacteriia</taxon>
        <taxon>Flavobacteriales</taxon>
        <taxon>Flavobacteriaceae</taxon>
        <taxon>Pustulibacterium</taxon>
    </lineage>
</organism>
<dbReference type="Proteomes" id="UP000199138">
    <property type="component" value="Unassembled WGS sequence"/>
</dbReference>
<dbReference type="RefSeq" id="WP_093025703.1">
    <property type="nucleotide sequence ID" value="NZ_FPBK01000011.1"/>
</dbReference>
<feature type="transmembrane region" description="Helical" evidence="1">
    <location>
        <begin position="47"/>
        <end position="67"/>
    </location>
</feature>
<feature type="transmembrane region" description="Helical" evidence="1">
    <location>
        <begin position="21"/>
        <end position="41"/>
    </location>
</feature>
<dbReference type="AlphaFoldDB" id="A0A1I7HUX4"/>
<feature type="transmembrane region" description="Helical" evidence="1">
    <location>
        <begin position="74"/>
        <end position="92"/>
    </location>
</feature>
<dbReference type="EMBL" id="FPBK01000011">
    <property type="protein sequence ID" value="SFU64441.1"/>
    <property type="molecule type" value="Genomic_DNA"/>
</dbReference>
<dbReference type="OrthoDB" id="711014at2"/>
<gene>
    <name evidence="2" type="ORF">SAMN05216480_11139</name>
</gene>
<keyword evidence="1" id="KW-0812">Transmembrane</keyword>
<dbReference type="STRING" id="1224947.SAMN05216480_11139"/>
<name>A0A1I7HUX4_9FLAO</name>
<sequence length="94" mass="10758">MPANNKYLTQNKWQRFAKITAGFLGGYLVAITFHLALATWLHKPSVIITATFSAFIIWAVLMVLAFLAHNGWKVWALYLSISLFFLIIFYFGNN</sequence>
<accession>A0A1I7HUX4</accession>
<evidence type="ECO:0000313" key="2">
    <source>
        <dbReference type="EMBL" id="SFU64441.1"/>
    </source>
</evidence>
<evidence type="ECO:0008006" key="4">
    <source>
        <dbReference type="Google" id="ProtNLM"/>
    </source>
</evidence>
<protein>
    <recommendedName>
        <fullName evidence="4">DUF3649 domain-containing protein</fullName>
    </recommendedName>
</protein>
<keyword evidence="1" id="KW-0472">Membrane</keyword>
<keyword evidence="1" id="KW-1133">Transmembrane helix</keyword>
<reference evidence="2 3" key="1">
    <citation type="submission" date="2016-10" db="EMBL/GenBank/DDBJ databases">
        <authorList>
            <person name="de Groot N.N."/>
        </authorList>
    </citation>
    <scope>NUCLEOTIDE SEQUENCE [LARGE SCALE GENOMIC DNA]</scope>
    <source>
        <strain evidence="2 3">CGMCC 1.12333</strain>
    </source>
</reference>
<proteinExistence type="predicted"/>
<evidence type="ECO:0000256" key="1">
    <source>
        <dbReference type="SAM" id="Phobius"/>
    </source>
</evidence>